<keyword evidence="2" id="KW-1133">Transmembrane helix</keyword>
<dbReference type="EMBL" id="LBUE01000003">
    <property type="protein sequence ID" value="KKQ56738.1"/>
    <property type="molecule type" value="Genomic_DNA"/>
</dbReference>
<accession>A0A0G0IN61</accession>
<evidence type="ECO:0000313" key="4">
    <source>
        <dbReference type="Proteomes" id="UP000034096"/>
    </source>
</evidence>
<evidence type="ECO:0000256" key="2">
    <source>
        <dbReference type="SAM" id="Phobius"/>
    </source>
</evidence>
<reference evidence="3 4" key="1">
    <citation type="journal article" date="2015" name="Nature">
        <title>rRNA introns, odd ribosomes, and small enigmatic genomes across a large radiation of phyla.</title>
        <authorList>
            <person name="Brown C.T."/>
            <person name="Hug L.A."/>
            <person name="Thomas B.C."/>
            <person name="Sharon I."/>
            <person name="Castelle C.J."/>
            <person name="Singh A."/>
            <person name="Wilkins M.J."/>
            <person name="Williams K.H."/>
            <person name="Banfield J.F."/>
        </authorList>
    </citation>
    <scope>NUCLEOTIDE SEQUENCE [LARGE SCALE GENOMIC DNA]</scope>
</reference>
<protein>
    <submittedName>
        <fullName evidence="3">Uncharacterized protein</fullName>
    </submittedName>
</protein>
<dbReference type="AlphaFoldDB" id="A0A0G0IN61"/>
<feature type="region of interest" description="Disordered" evidence="1">
    <location>
        <begin position="53"/>
        <end position="98"/>
    </location>
</feature>
<keyword evidence="2" id="KW-0812">Transmembrane</keyword>
<sequence length="243" mass="26396">MKKCKSCKSEIDEKATKCPHCQTDQRSWFRRHPLLTGIIGLFVVFMIMGVGGSGKSSSNDTKSTSDKEGESTDVETKVEPTEDPNPHFSDGTYEVGNEIQPGTYRTREASSGCYYSRLSGFGNDLGDIITNDNIDAPAIVTIEATDKGFTSKRCGTWTQDLSAITTDKTTFGDGMYIIGTDIEPGQYKNTGQTGCYFARLSNFTGGMGGILSNENTDDVAIVTIATTDKGFVSKRCGIWSKMN</sequence>
<organism evidence="3 4">
    <name type="scientific">Candidatus Woesebacteria bacterium GW2011_GWC1_38_13</name>
    <dbReference type="NCBI Taxonomy" id="1618583"/>
    <lineage>
        <taxon>Bacteria</taxon>
        <taxon>Candidatus Woeseibacteriota</taxon>
    </lineage>
</organism>
<proteinExistence type="predicted"/>
<name>A0A0G0IN61_9BACT</name>
<keyword evidence="2" id="KW-0472">Membrane</keyword>
<evidence type="ECO:0000313" key="3">
    <source>
        <dbReference type="EMBL" id="KKQ56738.1"/>
    </source>
</evidence>
<feature type="compositionally biased region" description="Basic and acidic residues" evidence="1">
    <location>
        <begin position="63"/>
        <end position="80"/>
    </location>
</feature>
<dbReference type="Proteomes" id="UP000034096">
    <property type="component" value="Unassembled WGS sequence"/>
</dbReference>
<evidence type="ECO:0000256" key="1">
    <source>
        <dbReference type="SAM" id="MobiDB-lite"/>
    </source>
</evidence>
<feature type="transmembrane region" description="Helical" evidence="2">
    <location>
        <begin position="34"/>
        <end position="54"/>
    </location>
</feature>
<dbReference type="STRING" id="1618583.US75_C0003G0025"/>
<comment type="caution">
    <text evidence="3">The sequence shown here is derived from an EMBL/GenBank/DDBJ whole genome shotgun (WGS) entry which is preliminary data.</text>
</comment>
<gene>
    <name evidence="3" type="ORF">US75_C0003G0025</name>
</gene>